<gene>
    <name evidence="3 5" type="primary">rpl18a</name>
    <name evidence="3" type="synonym">rpl20e</name>
    <name evidence="3" type="synonym">rplX</name>
    <name evidence="5" type="ORF">N0B31_13235</name>
</gene>
<dbReference type="GO" id="GO:0070180">
    <property type="term" value="F:large ribosomal subunit rRNA binding"/>
    <property type="evidence" value="ECO:0007669"/>
    <property type="project" value="UniProtKB-UniRule"/>
</dbReference>
<dbReference type="RefSeq" id="WP_260592101.1">
    <property type="nucleotide sequence ID" value="NZ_CP104003.1"/>
</dbReference>
<dbReference type="KEGG" id="ssai:N0B31_13235"/>
<dbReference type="HAMAP" id="MF_00273">
    <property type="entry name" value="Ribosomal_eL20"/>
    <property type="match status" value="1"/>
</dbReference>
<dbReference type="GO" id="GO:0005840">
    <property type="term" value="C:ribosome"/>
    <property type="evidence" value="ECO:0007669"/>
    <property type="project" value="UniProtKB-KW"/>
</dbReference>
<protein>
    <recommendedName>
        <fullName evidence="3">Large ribosomal subunit protein eL20</fullName>
    </recommendedName>
</protein>
<dbReference type="GO" id="GO:0006412">
    <property type="term" value="P:translation"/>
    <property type="evidence" value="ECO:0007669"/>
    <property type="project" value="UniProtKB-UniRule"/>
</dbReference>
<comment type="subunit">
    <text evidence="3">Part of the 50S ribosomal subunit. Binds 23S rRNA.</text>
</comment>
<sequence length="58" mass="6444">MSAFTVSGRYQARDGWQEFEVSVDAPNEDVARERVYANLGSQHALKRTQVELGEVSAS</sequence>
<dbReference type="Pfam" id="PF01775">
    <property type="entry name" value="Ribosomal_L18A"/>
    <property type="match status" value="1"/>
</dbReference>
<dbReference type="SUPFAM" id="SSF160374">
    <property type="entry name" value="RplX-like"/>
    <property type="match status" value="1"/>
</dbReference>
<dbReference type="GO" id="GO:1990904">
    <property type="term" value="C:ribonucleoprotein complex"/>
    <property type="evidence" value="ECO:0007669"/>
    <property type="project" value="UniProtKB-KW"/>
</dbReference>
<organism evidence="5 6">
    <name type="scientific">Salinirubellus salinus</name>
    <dbReference type="NCBI Taxonomy" id="1364945"/>
    <lineage>
        <taxon>Archaea</taxon>
        <taxon>Methanobacteriati</taxon>
        <taxon>Methanobacteriota</taxon>
        <taxon>Stenosarchaea group</taxon>
        <taxon>Halobacteria</taxon>
        <taxon>Halobacteriales</taxon>
        <taxon>Natronomonadaceae</taxon>
        <taxon>Salinirubellus</taxon>
    </lineage>
</organism>
<dbReference type="InterPro" id="IPR028877">
    <property type="entry name" value="Ribosomal_eL20"/>
</dbReference>
<dbReference type="InterPro" id="IPR023573">
    <property type="entry name" value="Ribosomal_eL20_dom"/>
</dbReference>
<evidence type="ECO:0000256" key="2">
    <source>
        <dbReference type="ARBA" id="ARBA00023274"/>
    </source>
</evidence>
<evidence type="ECO:0000256" key="3">
    <source>
        <dbReference type="HAMAP-Rule" id="MF_00273"/>
    </source>
</evidence>
<evidence type="ECO:0000259" key="4">
    <source>
        <dbReference type="Pfam" id="PF01775"/>
    </source>
</evidence>
<keyword evidence="3" id="KW-0699">rRNA-binding</keyword>
<accession>A0A9E7QZW3</accession>
<keyword evidence="1 3" id="KW-0689">Ribosomal protein</keyword>
<proteinExistence type="inferred from homology"/>
<dbReference type="Gene3D" id="3.10.20.10">
    <property type="match status" value="1"/>
</dbReference>
<keyword evidence="3" id="KW-0694">RNA-binding</keyword>
<dbReference type="EMBL" id="CP104003">
    <property type="protein sequence ID" value="UWM53106.1"/>
    <property type="molecule type" value="Genomic_DNA"/>
</dbReference>
<evidence type="ECO:0000256" key="1">
    <source>
        <dbReference type="ARBA" id="ARBA00022980"/>
    </source>
</evidence>
<dbReference type="GO" id="GO:0003735">
    <property type="term" value="F:structural constituent of ribosome"/>
    <property type="evidence" value="ECO:0007669"/>
    <property type="project" value="InterPro"/>
</dbReference>
<dbReference type="Proteomes" id="UP001057580">
    <property type="component" value="Chromosome"/>
</dbReference>
<reference evidence="5" key="1">
    <citation type="submission" date="2022-09" db="EMBL/GenBank/DDBJ databases">
        <title>Diverse halophilic archaea isolated from saline environments.</title>
        <authorList>
            <person name="Cui H.-L."/>
        </authorList>
    </citation>
    <scope>NUCLEOTIDE SEQUENCE</scope>
    <source>
        <strain evidence="5">ZS-35-S2</strain>
    </source>
</reference>
<dbReference type="GeneID" id="74943403"/>
<keyword evidence="2 3" id="KW-0687">Ribonucleoprotein</keyword>
<dbReference type="NCBIfam" id="NF001981">
    <property type="entry name" value="PRK00773.1-1"/>
    <property type="match status" value="1"/>
</dbReference>
<feature type="domain" description="Large ribosomal subunit protein eL20" evidence="4">
    <location>
        <begin position="1"/>
        <end position="56"/>
    </location>
</feature>
<evidence type="ECO:0000313" key="5">
    <source>
        <dbReference type="EMBL" id="UWM53106.1"/>
    </source>
</evidence>
<evidence type="ECO:0000313" key="6">
    <source>
        <dbReference type="Proteomes" id="UP001057580"/>
    </source>
</evidence>
<keyword evidence="6" id="KW-1185">Reference proteome</keyword>
<dbReference type="AlphaFoldDB" id="A0A9E7QZW3"/>
<name>A0A9E7QZW3_9EURY</name>
<comment type="similarity">
    <text evidence="3">Belongs to the eukaryotic ribosomal protein eL20 family.</text>
</comment>